<feature type="transmembrane region" description="Helical" evidence="1">
    <location>
        <begin position="12"/>
        <end position="34"/>
    </location>
</feature>
<dbReference type="EMBL" id="JACIFH010000001">
    <property type="protein sequence ID" value="MBB4140155.1"/>
    <property type="molecule type" value="Genomic_DNA"/>
</dbReference>
<dbReference type="RefSeq" id="WP_183499732.1">
    <property type="nucleotide sequence ID" value="NZ_BAABCO010000002.1"/>
</dbReference>
<organism evidence="2 3">
    <name type="scientific">Microbacterium invictum</name>
    <dbReference type="NCBI Taxonomy" id="515415"/>
    <lineage>
        <taxon>Bacteria</taxon>
        <taxon>Bacillati</taxon>
        <taxon>Actinomycetota</taxon>
        <taxon>Actinomycetes</taxon>
        <taxon>Micrococcales</taxon>
        <taxon>Microbacteriaceae</taxon>
        <taxon>Microbacterium</taxon>
    </lineage>
</organism>
<evidence type="ECO:0000313" key="3">
    <source>
        <dbReference type="Proteomes" id="UP000549113"/>
    </source>
</evidence>
<evidence type="ECO:0000256" key="1">
    <source>
        <dbReference type="SAM" id="Phobius"/>
    </source>
</evidence>
<comment type="caution">
    <text evidence="2">The sequence shown here is derived from an EMBL/GenBank/DDBJ whole genome shotgun (WGS) entry which is preliminary data.</text>
</comment>
<feature type="transmembrane region" description="Helical" evidence="1">
    <location>
        <begin position="46"/>
        <end position="68"/>
    </location>
</feature>
<name>A0AA40SPR3_9MICO</name>
<sequence>MTGPGVRPPVAAALATVGFFALLVAVLGMTSLFLEQDVIATEGLGNLPGATAAGLATVAVLGVLLVTLRRPNPSYWIAAVVTLAAVLAYLVGLWFGAVFAGEDPVLAASAAGEFLLSWFALALAVVAFIAGWVGVALVRTRADRPRWPWESDTDEP</sequence>
<keyword evidence="1" id="KW-0472">Membrane</keyword>
<accession>A0AA40SPR3</accession>
<feature type="transmembrane region" description="Helical" evidence="1">
    <location>
        <begin position="115"/>
        <end position="138"/>
    </location>
</feature>
<keyword evidence="1" id="KW-0812">Transmembrane</keyword>
<proteinExistence type="predicted"/>
<dbReference type="Proteomes" id="UP000549113">
    <property type="component" value="Unassembled WGS sequence"/>
</dbReference>
<reference evidence="2 3" key="1">
    <citation type="submission" date="2020-08" db="EMBL/GenBank/DDBJ databases">
        <title>Sequencing the genomes of 1000 actinobacteria strains.</title>
        <authorList>
            <person name="Klenk H.-P."/>
        </authorList>
    </citation>
    <scope>NUCLEOTIDE SEQUENCE [LARGE SCALE GENOMIC DNA]</scope>
    <source>
        <strain evidence="2 3">DSM 19600</strain>
    </source>
</reference>
<keyword evidence="1" id="KW-1133">Transmembrane helix</keyword>
<protein>
    <submittedName>
        <fullName evidence="2">Uncharacterized protein</fullName>
    </submittedName>
</protein>
<gene>
    <name evidence="2" type="ORF">BKA10_001949</name>
</gene>
<keyword evidence="3" id="KW-1185">Reference proteome</keyword>
<feature type="transmembrane region" description="Helical" evidence="1">
    <location>
        <begin position="75"/>
        <end position="95"/>
    </location>
</feature>
<dbReference type="AlphaFoldDB" id="A0AA40SPR3"/>
<evidence type="ECO:0000313" key="2">
    <source>
        <dbReference type="EMBL" id="MBB4140155.1"/>
    </source>
</evidence>